<reference evidence="2 3" key="1">
    <citation type="submission" date="2019-02" db="EMBL/GenBank/DDBJ databases">
        <title>Deep-cultivation of Planctomycetes and their phenomic and genomic characterization uncovers novel biology.</title>
        <authorList>
            <person name="Wiegand S."/>
            <person name="Jogler M."/>
            <person name="Boedeker C."/>
            <person name="Pinto D."/>
            <person name="Vollmers J."/>
            <person name="Rivas-Marin E."/>
            <person name="Kohn T."/>
            <person name="Peeters S.H."/>
            <person name="Heuer A."/>
            <person name="Rast P."/>
            <person name="Oberbeckmann S."/>
            <person name="Bunk B."/>
            <person name="Jeske O."/>
            <person name="Meyerdierks A."/>
            <person name="Storesund J.E."/>
            <person name="Kallscheuer N."/>
            <person name="Luecker S."/>
            <person name="Lage O.M."/>
            <person name="Pohl T."/>
            <person name="Merkel B.J."/>
            <person name="Hornburger P."/>
            <person name="Mueller R.-W."/>
            <person name="Bruemmer F."/>
            <person name="Labrenz M."/>
            <person name="Spormann A.M."/>
            <person name="Op Den Camp H."/>
            <person name="Overmann J."/>
            <person name="Amann R."/>
            <person name="Jetten M.S.M."/>
            <person name="Mascher T."/>
            <person name="Medema M.H."/>
            <person name="Devos D.P."/>
            <person name="Kaster A.-K."/>
            <person name="Ovreas L."/>
            <person name="Rohde M."/>
            <person name="Galperin M.Y."/>
            <person name="Jogler C."/>
        </authorList>
    </citation>
    <scope>NUCLEOTIDE SEQUENCE [LARGE SCALE GENOMIC DNA]</scope>
    <source>
        <strain evidence="2 3">Pan14r</strain>
    </source>
</reference>
<organism evidence="2 3">
    <name type="scientific">Crateriforma conspicua</name>
    <dbReference type="NCBI Taxonomy" id="2527996"/>
    <lineage>
        <taxon>Bacteria</taxon>
        <taxon>Pseudomonadati</taxon>
        <taxon>Planctomycetota</taxon>
        <taxon>Planctomycetia</taxon>
        <taxon>Planctomycetales</taxon>
        <taxon>Planctomycetaceae</taxon>
        <taxon>Crateriforma</taxon>
    </lineage>
</organism>
<dbReference type="InterPro" id="IPR029052">
    <property type="entry name" value="Metallo-depent_PP-like"/>
</dbReference>
<evidence type="ECO:0000259" key="1">
    <source>
        <dbReference type="Pfam" id="PF00149"/>
    </source>
</evidence>
<dbReference type="SUPFAM" id="SSF56300">
    <property type="entry name" value="Metallo-dependent phosphatases"/>
    <property type="match status" value="1"/>
</dbReference>
<dbReference type="OrthoDB" id="247902at2"/>
<protein>
    <submittedName>
        <fullName evidence="2">Calcineurin-like phosphoesterase superfamily domain protein</fullName>
    </submittedName>
</protein>
<name>A0A5C5XYP4_9PLAN</name>
<evidence type="ECO:0000313" key="2">
    <source>
        <dbReference type="EMBL" id="TWT67828.1"/>
    </source>
</evidence>
<dbReference type="EMBL" id="SJPL01000001">
    <property type="protein sequence ID" value="TWT67828.1"/>
    <property type="molecule type" value="Genomic_DNA"/>
</dbReference>
<dbReference type="AlphaFoldDB" id="A0A5C5XYP4"/>
<dbReference type="Pfam" id="PF00149">
    <property type="entry name" value="Metallophos"/>
    <property type="match status" value="1"/>
</dbReference>
<keyword evidence="3" id="KW-1185">Reference proteome</keyword>
<sequence>MISHWTQHPLTQNRPLPARVSFISDLHLFSSRCVADQHAHAIRQAVRWSQVCVWGGDLFDFRWSRVGSTHQTIDAAIEWLDQWCVEFPDHMFVYLRGNHDAHQPFEDRIATWSDSRSNLANGLDAMRIADTLFVHGDVIEKQGTQESFEKYRHKWSRKRPAGNLHNRAYDAAIAFRLHWATAKMVHPIDRTCRRLLHWMRHQHPTDGRGVDRIVFGHTHQRIDGREVGGVRFYNGGAAIRHVGFLPVRIVMDPQPK</sequence>
<accession>A0A5C5XYP4</accession>
<proteinExistence type="predicted"/>
<dbReference type="GO" id="GO:0016787">
    <property type="term" value="F:hydrolase activity"/>
    <property type="evidence" value="ECO:0007669"/>
    <property type="project" value="InterPro"/>
</dbReference>
<dbReference type="Gene3D" id="3.60.21.10">
    <property type="match status" value="1"/>
</dbReference>
<dbReference type="InterPro" id="IPR004843">
    <property type="entry name" value="Calcineurin-like_PHP"/>
</dbReference>
<dbReference type="Proteomes" id="UP000317238">
    <property type="component" value="Unassembled WGS sequence"/>
</dbReference>
<evidence type="ECO:0000313" key="3">
    <source>
        <dbReference type="Proteomes" id="UP000317238"/>
    </source>
</evidence>
<feature type="domain" description="Calcineurin-like phosphoesterase" evidence="1">
    <location>
        <begin position="19"/>
        <end position="220"/>
    </location>
</feature>
<gene>
    <name evidence="2" type="ORF">Pan14r_00650</name>
</gene>
<comment type="caution">
    <text evidence="2">The sequence shown here is derived from an EMBL/GenBank/DDBJ whole genome shotgun (WGS) entry which is preliminary data.</text>
</comment>
<dbReference type="RefSeq" id="WP_145297812.1">
    <property type="nucleotide sequence ID" value="NZ_CP036319.1"/>
</dbReference>